<feature type="transmembrane region" description="Helical" evidence="1">
    <location>
        <begin position="15"/>
        <end position="32"/>
    </location>
</feature>
<keyword evidence="1" id="KW-0812">Transmembrane</keyword>
<keyword evidence="1" id="KW-1133">Transmembrane helix</keyword>
<proteinExistence type="predicted"/>
<reference evidence="3" key="1">
    <citation type="submission" date="2015-07" db="EMBL/GenBank/DDBJ databases">
        <title>Genome sequencing of Sunxiuqinia dokdonensis strain SK.</title>
        <authorList>
            <person name="Ahn S."/>
            <person name="Kim B.-C."/>
        </authorList>
    </citation>
    <scope>NUCLEOTIDE SEQUENCE [LARGE SCALE GENOMIC DNA]</scope>
    <source>
        <strain evidence="3">SK</strain>
    </source>
</reference>
<sequence>MPSFEPRLNYNPERWSFAMDLPISFLFFRVFLFRADPDLHRDDGLRWSRFKNGCLATDRMPRTYLISKNMSAF</sequence>
<evidence type="ECO:0000313" key="2">
    <source>
        <dbReference type="EMBL" id="KOH42955.1"/>
    </source>
</evidence>
<dbReference type="EMBL" id="LGIA01000205">
    <property type="protein sequence ID" value="KOH42955.1"/>
    <property type="molecule type" value="Genomic_DNA"/>
</dbReference>
<keyword evidence="3" id="KW-1185">Reference proteome</keyword>
<comment type="caution">
    <text evidence="2">The sequence shown here is derived from an EMBL/GenBank/DDBJ whole genome shotgun (WGS) entry which is preliminary data.</text>
</comment>
<keyword evidence="1" id="KW-0472">Membrane</keyword>
<name>A0A0L8V373_9BACT</name>
<gene>
    <name evidence="2" type="ORF">NC99_41710</name>
</gene>
<protein>
    <submittedName>
        <fullName evidence="2">Uncharacterized protein</fullName>
    </submittedName>
</protein>
<evidence type="ECO:0000256" key="1">
    <source>
        <dbReference type="SAM" id="Phobius"/>
    </source>
</evidence>
<accession>A0A0L8V373</accession>
<dbReference type="AlphaFoldDB" id="A0A0L8V373"/>
<dbReference type="Proteomes" id="UP000036958">
    <property type="component" value="Unassembled WGS sequence"/>
</dbReference>
<evidence type="ECO:0000313" key="3">
    <source>
        <dbReference type="Proteomes" id="UP000036958"/>
    </source>
</evidence>
<organism evidence="2 3">
    <name type="scientific">Sunxiuqinia dokdonensis</name>
    <dbReference type="NCBI Taxonomy" id="1409788"/>
    <lineage>
        <taxon>Bacteria</taxon>
        <taxon>Pseudomonadati</taxon>
        <taxon>Bacteroidota</taxon>
        <taxon>Bacteroidia</taxon>
        <taxon>Marinilabiliales</taxon>
        <taxon>Prolixibacteraceae</taxon>
        <taxon>Sunxiuqinia</taxon>
    </lineage>
</organism>